<protein>
    <submittedName>
        <fullName evidence="6">UDP-N-acetylmuramoylalanine-D-glutamate ligase</fullName>
    </submittedName>
</protein>
<organism evidence="6 7">
    <name type="scientific">Candidatus Kaiserbacteria bacterium GW2011_GWC2_52_8b</name>
    <dbReference type="NCBI Taxonomy" id="1618676"/>
    <lineage>
        <taxon>Bacteria</taxon>
        <taxon>Candidatus Kaiseribacteriota</taxon>
    </lineage>
</organism>
<dbReference type="Proteomes" id="UP000034445">
    <property type="component" value="Unassembled WGS sequence"/>
</dbReference>
<dbReference type="SUPFAM" id="SSF53244">
    <property type="entry name" value="MurD-like peptide ligases, peptide-binding domain"/>
    <property type="match status" value="1"/>
</dbReference>
<evidence type="ECO:0000256" key="1">
    <source>
        <dbReference type="ARBA" id="ARBA00022490"/>
    </source>
</evidence>
<feature type="domain" description="Mur ligase C-terminal" evidence="5">
    <location>
        <begin position="1"/>
        <end position="95"/>
    </location>
</feature>
<evidence type="ECO:0000256" key="2">
    <source>
        <dbReference type="ARBA" id="ARBA00022598"/>
    </source>
</evidence>
<evidence type="ECO:0000259" key="5">
    <source>
        <dbReference type="Pfam" id="PF02875"/>
    </source>
</evidence>
<accession>A0A0G1XHR8</accession>
<dbReference type="InterPro" id="IPR004101">
    <property type="entry name" value="Mur_ligase_C"/>
</dbReference>
<evidence type="ECO:0000256" key="3">
    <source>
        <dbReference type="ARBA" id="ARBA00022741"/>
    </source>
</evidence>
<evidence type="ECO:0000256" key="4">
    <source>
        <dbReference type="ARBA" id="ARBA00022840"/>
    </source>
</evidence>
<name>A0A0G1XHR8_9BACT</name>
<dbReference type="Gene3D" id="3.90.190.20">
    <property type="entry name" value="Mur ligase, C-terminal domain"/>
    <property type="match status" value="1"/>
</dbReference>
<dbReference type="GO" id="GO:0005737">
    <property type="term" value="C:cytoplasm"/>
    <property type="evidence" value="ECO:0007669"/>
    <property type="project" value="InterPro"/>
</dbReference>
<dbReference type="PANTHER" id="PTHR43692">
    <property type="entry name" value="UDP-N-ACETYLMURAMOYLALANINE--D-GLUTAMATE LIGASE"/>
    <property type="match status" value="1"/>
</dbReference>
<feature type="non-terminal residue" evidence="6">
    <location>
        <position position="1"/>
    </location>
</feature>
<dbReference type="GO" id="GO:0008360">
    <property type="term" value="P:regulation of cell shape"/>
    <property type="evidence" value="ECO:0007669"/>
    <property type="project" value="InterPro"/>
</dbReference>
<dbReference type="GO" id="GO:0005524">
    <property type="term" value="F:ATP binding"/>
    <property type="evidence" value="ECO:0007669"/>
    <property type="project" value="UniProtKB-KW"/>
</dbReference>
<dbReference type="GO" id="GO:0051301">
    <property type="term" value="P:cell division"/>
    <property type="evidence" value="ECO:0007669"/>
    <property type="project" value="InterPro"/>
</dbReference>
<keyword evidence="2 6" id="KW-0436">Ligase</keyword>
<dbReference type="GO" id="GO:0008764">
    <property type="term" value="F:UDP-N-acetylmuramoylalanine-D-glutamate ligase activity"/>
    <property type="evidence" value="ECO:0007669"/>
    <property type="project" value="InterPro"/>
</dbReference>
<keyword evidence="3" id="KW-0547">Nucleotide-binding</keyword>
<dbReference type="InterPro" id="IPR036615">
    <property type="entry name" value="Mur_ligase_C_dom_sf"/>
</dbReference>
<sequence>TTPEATVAALRALNVGLTKSHIVLITGGSDKGLDTSELVHAIRAYAKKVVFLGGTGTDTIKNNFPDAPIVDSLAKALEAAMAISSPGDTILFSPAFASFGMFKNEYDRNDQFITLVTSL</sequence>
<evidence type="ECO:0000313" key="6">
    <source>
        <dbReference type="EMBL" id="KKW30455.1"/>
    </source>
</evidence>
<dbReference type="PANTHER" id="PTHR43692:SF1">
    <property type="entry name" value="UDP-N-ACETYLMURAMOYLALANINE--D-GLUTAMATE LIGASE"/>
    <property type="match status" value="1"/>
</dbReference>
<dbReference type="InterPro" id="IPR005762">
    <property type="entry name" value="MurD"/>
</dbReference>
<dbReference type="EMBL" id="LCRF01000041">
    <property type="protein sequence ID" value="KKW30455.1"/>
    <property type="molecule type" value="Genomic_DNA"/>
</dbReference>
<evidence type="ECO:0000313" key="7">
    <source>
        <dbReference type="Proteomes" id="UP000034445"/>
    </source>
</evidence>
<dbReference type="AlphaFoldDB" id="A0A0G1XHR8"/>
<keyword evidence="4" id="KW-0067">ATP-binding</keyword>
<comment type="caution">
    <text evidence="6">The sequence shown here is derived from an EMBL/GenBank/DDBJ whole genome shotgun (WGS) entry which is preliminary data.</text>
</comment>
<reference evidence="6 7" key="1">
    <citation type="journal article" date="2015" name="Nature">
        <title>rRNA introns, odd ribosomes, and small enigmatic genomes across a large radiation of phyla.</title>
        <authorList>
            <person name="Brown C.T."/>
            <person name="Hug L.A."/>
            <person name="Thomas B.C."/>
            <person name="Sharon I."/>
            <person name="Castelle C.J."/>
            <person name="Singh A."/>
            <person name="Wilkins M.J."/>
            <person name="Williams K.H."/>
            <person name="Banfield J.F."/>
        </authorList>
    </citation>
    <scope>NUCLEOTIDE SEQUENCE [LARGE SCALE GENOMIC DNA]</scope>
</reference>
<keyword evidence="1" id="KW-0963">Cytoplasm</keyword>
<gene>
    <name evidence="6" type="ORF">UY74_C0041G0019</name>
</gene>
<dbReference type="Pfam" id="PF02875">
    <property type="entry name" value="Mur_ligase_C"/>
    <property type="match status" value="1"/>
</dbReference>
<proteinExistence type="predicted"/>